<dbReference type="GeneID" id="85305086"/>
<organism evidence="7 8">
    <name type="scientific">Phialemonium atrogriseum</name>
    <dbReference type="NCBI Taxonomy" id="1093897"/>
    <lineage>
        <taxon>Eukaryota</taxon>
        <taxon>Fungi</taxon>
        <taxon>Dikarya</taxon>
        <taxon>Ascomycota</taxon>
        <taxon>Pezizomycotina</taxon>
        <taxon>Sordariomycetes</taxon>
        <taxon>Sordariomycetidae</taxon>
        <taxon>Cephalothecales</taxon>
        <taxon>Cephalothecaceae</taxon>
        <taxon>Phialemonium</taxon>
    </lineage>
</organism>
<evidence type="ECO:0000256" key="2">
    <source>
        <dbReference type="ARBA" id="ARBA00023125"/>
    </source>
</evidence>
<dbReference type="PROSITE" id="PS50048">
    <property type="entry name" value="ZN2_CY6_FUNGAL_2"/>
    <property type="match status" value="1"/>
</dbReference>
<dbReference type="RefSeq" id="XP_060282319.1">
    <property type="nucleotide sequence ID" value="XM_060421899.1"/>
</dbReference>
<evidence type="ECO:0000256" key="3">
    <source>
        <dbReference type="ARBA" id="ARBA00023163"/>
    </source>
</evidence>
<dbReference type="Gene3D" id="4.10.240.10">
    <property type="entry name" value="Zn(2)-C6 fungal-type DNA-binding domain"/>
    <property type="match status" value="1"/>
</dbReference>
<dbReference type="AlphaFoldDB" id="A0AAJ0FEZ9"/>
<dbReference type="Proteomes" id="UP001244011">
    <property type="component" value="Unassembled WGS sequence"/>
</dbReference>
<dbReference type="InterPro" id="IPR050675">
    <property type="entry name" value="OAF3"/>
</dbReference>
<dbReference type="Pfam" id="PF11951">
    <property type="entry name" value="Fungal_trans_2"/>
    <property type="match status" value="1"/>
</dbReference>
<keyword evidence="3" id="KW-0804">Transcription</keyword>
<feature type="compositionally biased region" description="Low complexity" evidence="5">
    <location>
        <begin position="708"/>
        <end position="723"/>
    </location>
</feature>
<feature type="region of interest" description="Disordered" evidence="5">
    <location>
        <begin position="1"/>
        <end position="32"/>
    </location>
</feature>
<dbReference type="CDD" id="cd00067">
    <property type="entry name" value="GAL4"/>
    <property type="match status" value="1"/>
</dbReference>
<protein>
    <submittedName>
        <fullName evidence="7">Fungal-specific transcription factor domain-containing protein</fullName>
    </submittedName>
</protein>
<evidence type="ECO:0000256" key="4">
    <source>
        <dbReference type="ARBA" id="ARBA00023242"/>
    </source>
</evidence>
<feature type="compositionally biased region" description="Polar residues" evidence="5">
    <location>
        <begin position="600"/>
        <end position="611"/>
    </location>
</feature>
<feature type="compositionally biased region" description="Pro residues" evidence="5">
    <location>
        <begin position="131"/>
        <end position="141"/>
    </location>
</feature>
<evidence type="ECO:0000256" key="5">
    <source>
        <dbReference type="SAM" id="MobiDB-lite"/>
    </source>
</evidence>
<dbReference type="GO" id="GO:0008270">
    <property type="term" value="F:zinc ion binding"/>
    <property type="evidence" value="ECO:0007669"/>
    <property type="project" value="InterPro"/>
</dbReference>
<dbReference type="EMBL" id="MU839012">
    <property type="protein sequence ID" value="KAK1766106.1"/>
    <property type="molecule type" value="Genomic_DNA"/>
</dbReference>
<dbReference type="Pfam" id="PF00172">
    <property type="entry name" value="Zn_clus"/>
    <property type="match status" value="1"/>
</dbReference>
<keyword evidence="1" id="KW-0805">Transcription regulation</keyword>
<dbReference type="PANTHER" id="PTHR31069">
    <property type="entry name" value="OLEATE-ACTIVATED TRANSCRIPTION FACTOR 1-RELATED"/>
    <property type="match status" value="1"/>
</dbReference>
<gene>
    <name evidence="7" type="ORF">QBC33DRAFT_108469</name>
</gene>
<feature type="compositionally biased region" description="Polar residues" evidence="5">
    <location>
        <begin position="148"/>
        <end position="165"/>
    </location>
</feature>
<comment type="caution">
    <text evidence="7">The sequence shown here is derived from an EMBL/GenBank/DDBJ whole genome shotgun (WGS) entry which is preliminary data.</text>
</comment>
<sequence length="879" mass="96720">MTAPLNGPSGTTKDAASARKRRRRAPAGGAADDCFTCSKRNIKCDRRRPYCSQCLEIGNECSGYKTQLTWGVGVASRGKLRGLSLPIAKAPPVNPVKKSPTRPRAGSNAPPVQWNEQDERVGREDIDTPSEHPPPVPPSPYPGYDFSHISSPEHTPALSSQTTWDPISFSSSLPASSEHHRYQSRPVHLSVPGTGEMLPPSIDSMSDVDYMSPLAHSFSRDDMPYLHSPALMYDGFQGHGSPIPQSPVAAIMIESSRAPTSCPSLVYTPSEPSSSLHSHVDSYDAQLSHKLMQDCDSLVPGTPDLDLYSNQSHGPFWAPSIPEEESAAQSMAKHSPSQWPSTFQTQTLSVTPDLIAKMPFFMDYYEHTMCPSMVLIDSCNNPFRDQILHLAAGSRSLQHAICALAACNLRMKRRLSLGQHGREIGEKRLDASISDSMSDAPPEDQSLSEEYQHRNLAVHLLNEQLNDGEKSRHDSVLATILLLCHYRMAESGIAKFHTQFAGVKKILSLRRSSPFPPSRDSAWMEAIFTYFDAITASINDREAQLSPSSYAVVPDAPLLPPGAENLVGCDQELFKTIFKLGRLNLLSQHRPVQNLLSSTLTRGAPSRSQSPLDLPLGHTYKSNPQQHTAHLRAHPHGFPQHPSRYDGNGFGTTLDDEEMFSAVSMHSPNPFDDHRSTFWREWKDARIALQSWEFDSQRVVAGLSPGNSASSAVSPTSTTGPSPTQAPRPPTPGQVRDLGSLSEAFRYAALLYTERLASPNVPSGHSNFRNLVSQVVYYATSLECGSNAEKFLLWPLFVAGSECVNELQQSIVRSKCREIMARSGYMNNLAALEILERLWAGDSKEDGAGSKMTGMMRRGPFNWTKYIGGLGVEVEWIMF</sequence>
<evidence type="ECO:0000259" key="6">
    <source>
        <dbReference type="PROSITE" id="PS50048"/>
    </source>
</evidence>
<keyword evidence="8" id="KW-1185">Reference proteome</keyword>
<reference evidence="7" key="1">
    <citation type="submission" date="2023-06" db="EMBL/GenBank/DDBJ databases">
        <title>Genome-scale phylogeny and comparative genomics of the fungal order Sordariales.</title>
        <authorList>
            <consortium name="Lawrence Berkeley National Laboratory"/>
            <person name="Hensen N."/>
            <person name="Bonometti L."/>
            <person name="Westerberg I."/>
            <person name="Brannstrom I.O."/>
            <person name="Guillou S."/>
            <person name="Cros-Aarteil S."/>
            <person name="Calhoun S."/>
            <person name="Haridas S."/>
            <person name="Kuo A."/>
            <person name="Mondo S."/>
            <person name="Pangilinan J."/>
            <person name="Riley R."/>
            <person name="Labutti K."/>
            <person name="Andreopoulos B."/>
            <person name="Lipzen A."/>
            <person name="Chen C."/>
            <person name="Yanf M."/>
            <person name="Daum C."/>
            <person name="Ng V."/>
            <person name="Clum A."/>
            <person name="Steindorff A."/>
            <person name="Ohm R."/>
            <person name="Martin F."/>
            <person name="Silar P."/>
            <person name="Natvig D."/>
            <person name="Lalanne C."/>
            <person name="Gautier V."/>
            <person name="Ament-Velasquez S.L."/>
            <person name="Kruys A."/>
            <person name="Hutchinson M.I."/>
            <person name="Powell A.J."/>
            <person name="Barry K."/>
            <person name="Miller A.N."/>
            <person name="Grigoriev I.V."/>
            <person name="Debuchy R."/>
            <person name="Gladieux P."/>
            <person name="Thoren M.H."/>
            <person name="Johannesson H."/>
        </authorList>
    </citation>
    <scope>NUCLEOTIDE SEQUENCE</scope>
    <source>
        <strain evidence="7">8032-3</strain>
    </source>
</reference>
<dbReference type="InterPro" id="IPR036864">
    <property type="entry name" value="Zn2-C6_fun-type_DNA-bd_sf"/>
</dbReference>
<feature type="region of interest" description="Disordered" evidence="5">
    <location>
        <begin position="704"/>
        <end position="737"/>
    </location>
</feature>
<evidence type="ECO:0000313" key="8">
    <source>
        <dbReference type="Proteomes" id="UP001244011"/>
    </source>
</evidence>
<dbReference type="InterPro" id="IPR001138">
    <property type="entry name" value="Zn2Cys6_DnaBD"/>
</dbReference>
<name>A0AAJ0FEZ9_9PEZI</name>
<proteinExistence type="predicted"/>
<evidence type="ECO:0000313" key="7">
    <source>
        <dbReference type="EMBL" id="KAK1766106.1"/>
    </source>
</evidence>
<keyword evidence="2" id="KW-0238">DNA-binding</keyword>
<keyword evidence="4" id="KW-0539">Nucleus</keyword>
<dbReference type="GO" id="GO:0003677">
    <property type="term" value="F:DNA binding"/>
    <property type="evidence" value="ECO:0007669"/>
    <property type="project" value="UniProtKB-KW"/>
</dbReference>
<accession>A0AAJ0FEZ9</accession>
<dbReference type="PANTHER" id="PTHR31069:SF28">
    <property type="entry name" value="ZN(II)2CYS6 TRANSCRIPTION FACTOR (EUROFUNG)"/>
    <property type="match status" value="1"/>
</dbReference>
<dbReference type="SUPFAM" id="SSF57701">
    <property type="entry name" value="Zn2/Cys6 DNA-binding domain"/>
    <property type="match status" value="1"/>
</dbReference>
<feature type="region of interest" description="Disordered" evidence="5">
    <location>
        <begin position="87"/>
        <end position="200"/>
    </location>
</feature>
<feature type="compositionally biased region" description="Basic and acidic residues" evidence="5">
    <location>
        <begin position="117"/>
        <end position="130"/>
    </location>
</feature>
<dbReference type="FunFam" id="4.10.240.10:FF:000010">
    <property type="entry name" value="Fungal transcriptional regulatory protein"/>
    <property type="match status" value="1"/>
</dbReference>
<dbReference type="GO" id="GO:0000981">
    <property type="term" value="F:DNA-binding transcription factor activity, RNA polymerase II-specific"/>
    <property type="evidence" value="ECO:0007669"/>
    <property type="project" value="InterPro"/>
</dbReference>
<dbReference type="InterPro" id="IPR021858">
    <property type="entry name" value="Fun_TF"/>
</dbReference>
<feature type="region of interest" description="Disordered" evidence="5">
    <location>
        <begin position="600"/>
        <end position="653"/>
    </location>
</feature>
<evidence type="ECO:0000256" key="1">
    <source>
        <dbReference type="ARBA" id="ARBA00023015"/>
    </source>
</evidence>
<feature type="domain" description="Zn(2)-C6 fungal-type" evidence="6">
    <location>
        <begin position="33"/>
        <end position="62"/>
    </location>
</feature>